<dbReference type="Pfam" id="PF09694">
    <property type="entry name" value="Gcw_chp"/>
    <property type="match status" value="1"/>
</dbReference>
<accession>A0ABU1YRU1</accession>
<keyword evidence="3" id="KW-1185">Reference proteome</keyword>
<reference evidence="2 3" key="1">
    <citation type="submission" date="2023-07" db="EMBL/GenBank/DDBJ databases">
        <title>Sorghum-associated microbial communities from plants grown in Nebraska, USA.</title>
        <authorList>
            <person name="Schachtman D."/>
        </authorList>
    </citation>
    <scope>NUCLEOTIDE SEQUENCE [LARGE SCALE GENOMIC DNA]</scope>
    <source>
        <strain evidence="2 3">BE314</strain>
    </source>
</reference>
<evidence type="ECO:0000256" key="1">
    <source>
        <dbReference type="SAM" id="SignalP"/>
    </source>
</evidence>
<dbReference type="RefSeq" id="WP_310268989.1">
    <property type="nucleotide sequence ID" value="NZ_JAVDXU010000003.1"/>
</dbReference>
<keyword evidence="1" id="KW-0732">Signal</keyword>
<protein>
    <submittedName>
        <fullName evidence="2">Uncharacterized protein (TIGR02001 family)</fullName>
    </submittedName>
</protein>
<gene>
    <name evidence="2" type="ORF">J2X20_004225</name>
</gene>
<organism evidence="2 3">
    <name type="scientific">Roseateles saccharophilus</name>
    <name type="common">Pseudomonas saccharophila</name>
    <dbReference type="NCBI Taxonomy" id="304"/>
    <lineage>
        <taxon>Bacteria</taxon>
        <taxon>Pseudomonadati</taxon>
        <taxon>Pseudomonadota</taxon>
        <taxon>Betaproteobacteria</taxon>
        <taxon>Burkholderiales</taxon>
        <taxon>Sphaerotilaceae</taxon>
        <taxon>Roseateles</taxon>
    </lineage>
</organism>
<evidence type="ECO:0000313" key="3">
    <source>
        <dbReference type="Proteomes" id="UP001180453"/>
    </source>
</evidence>
<feature type="signal peptide" evidence="1">
    <location>
        <begin position="1"/>
        <end position="25"/>
    </location>
</feature>
<dbReference type="Proteomes" id="UP001180453">
    <property type="component" value="Unassembled WGS sequence"/>
</dbReference>
<feature type="chain" id="PRO_5045842956" evidence="1">
    <location>
        <begin position="26"/>
        <end position="235"/>
    </location>
</feature>
<name>A0ABU1YRU1_ROSSA</name>
<sequence>MPPAPLARLTTLVATLLACAGGAWADVGGTLSLQTDARERGMSYSRNRPSAQLGLAWDGTAGWYAGAQLAQARFAQRRGAALQVYGGRVFELSPGLDAEAGVAAHAFENVSRYDYQEAYVGLLGERWSLRAYVSPDYYGVGQRSLYVEFNGRWPLASGVAALGHVGLLHGFGGQALSYVEPRSDTRADLRLGASWQLGQSSELQLAWIAAGRGGPYIWIDATRRRTAVLSLTVAF</sequence>
<proteinExistence type="predicted"/>
<comment type="caution">
    <text evidence="2">The sequence shown here is derived from an EMBL/GenBank/DDBJ whole genome shotgun (WGS) entry which is preliminary data.</text>
</comment>
<evidence type="ECO:0000313" key="2">
    <source>
        <dbReference type="EMBL" id="MDR7271557.1"/>
    </source>
</evidence>
<dbReference type="EMBL" id="JAVDXU010000003">
    <property type="protein sequence ID" value="MDR7271557.1"/>
    <property type="molecule type" value="Genomic_DNA"/>
</dbReference>
<dbReference type="InterPro" id="IPR010239">
    <property type="entry name" value="CHP02001"/>
</dbReference>